<evidence type="ECO:0000259" key="3">
    <source>
        <dbReference type="Pfam" id="PF16344"/>
    </source>
</evidence>
<dbReference type="PANTHER" id="PTHR30273:SF2">
    <property type="entry name" value="PROTEIN FECR"/>
    <property type="match status" value="1"/>
</dbReference>
<dbReference type="eggNOG" id="COG3712">
    <property type="taxonomic scope" value="Bacteria"/>
</dbReference>
<name>D2QIJ4_SPILD</name>
<accession>D2QIJ4</accession>
<dbReference type="GO" id="GO:0016989">
    <property type="term" value="F:sigma factor antagonist activity"/>
    <property type="evidence" value="ECO:0007669"/>
    <property type="project" value="TreeGrafter"/>
</dbReference>
<keyword evidence="1" id="KW-0472">Membrane</keyword>
<reference evidence="4 5" key="1">
    <citation type="journal article" date="2010" name="Stand. Genomic Sci.">
        <title>Complete genome sequence of Spirosoma linguale type strain (1).</title>
        <authorList>
            <person name="Lail K."/>
            <person name="Sikorski J."/>
            <person name="Saunders E."/>
            <person name="Lapidus A."/>
            <person name="Glavina Del Rio T."/>
            <person name="Copeland A."/>
            <person name="Tice H."/>
            <person name="Cheng J.-F."/>
            <person name="Lucas S."/>
            <person name="Nolan M."/>
            <person name="Bruce D."/>
            <person name="Goodwin L."/>
            <person name="Pitluck S."/>
            <person name="Ivanova N."/>
            <person name="Mavromatis K."/>
            <person name="Ovchinnikova G."/>
            <person name="Pati A."/>
            <person name="Chen A."/>
            <person name="Palaniappan K."/>
            <person name="Land M."/>
            <person name="Hauser L."/>
            <person name="Chang Y.-J."/>
            <person name="Jeffries C.D."/>
            <person name="Chain P."/>
            <person name="Brettin T."/>
            <person name="Detter J.C."/>
            <person name="Schuetze A."/>
            <person name="Rohde M."/>
            <person name="Tindall B.J."/>
            <person name="Goeker M."/>
            <person name="Bristow J."/>
            <person name="Eisen J.A."/>
            <person name="Markowitz V."/>
            <person name="Hugenholtz P."/>
            <person name="Kyrpides N.C."/>
            <person name="Klenk H.-P."/>
            <person name="Chen F."/>
        </authorList>
    </citation>
    <scope>NUCLEOTIDE SEQUENCE [LARGE SCALE GENOMIC DNA]</scope>
    <source>
        <strain evidence="5">ATCC 33905 / DSM 74 / LMG 10896 / Claus 1</strain>
    </source>
</reference>
<evidence type="ECO:0000313" key="4">
    <source>
        <dbReference type="EMBL" id="ADB38778.1"/>
    </source>
</evidence>
<dbReference type="InterPro" id="IPR032508">
    <property type="entry name" value="FecR_C"/>
</dbReference>
<dbReference type="STRING" id="504472.Slin_2763"/>
<feature type="transmembrane region" description="Helical" evidence="1">
    <location>
        <begin position="106"/>
        <end position="127"/>
    </location>
</feature>
<feature type="domain" description="Protein FecR C-terminal" evidence="3">
    <location>
        <begin position="308"/>
        <end position="374"/>
    </location>
</feature>
<evidence type="ECO:0000313" key="5">
    <source>
        <dbReference type="Proteomes" id="UP000002028"/>
    </source>
</evidence>
<dbReference type="Pfam" id="PF16344">
    <property type="entry name" value="FecR_C"/>
    <property type="match status" value="1"/>
</dbReference>
<dbReference type="RefSeq" id="WP_012927310.1">
    <property type="nucleotide sequence ID" value="NC_013730.1"/>
</dbReference>
<sequence length="381" mass="42459">MKDYLQYQCDDFVADSYFRQWVKQPTDASDHFWNGFLADHPERAEVVHLAIAMVQKLSEAMGDLADDPADEAQKAAIWKAVRERVSTPLQPVNSPPFIVSAPPRHWLGWAVAASVVVAISVGGWLWVRHSSSDRQSQSIVAKLPTNPFIERWNQTASTQLISLPDGSSVVLQKGSKISYWNSSPDSVRQVMLVGEAYFEVVKDARHPFIVRVNQLVTKVLGTSFNVRAYADDARVTVTVRSGRVAVYTSNSDIDNPSRPVMPAASDSVILMRNQQLVFARQQAESAQRREITLPANSPKGSLLNMSTFVYNGTPISEVFRELERVYGITISYDKNALESCRLTTDLTDEPLLNKMTIICKSIEAAYTVQETQFVVSGRGCQ</sequence>
<keyword evidence="1" id="KW-1133">Transmembrane helix</keyword>
<organism evidence="4 5">
    <name type="scientific">Spirosoma linguale (strain ATCC 33905 / DSM 74 / LMG 10896 / Claus 1)</name>
    <dbReference type="NCBI Taxonomy" id="504472"/>
    <lineage>
        <taxon>Bacteria</taxon>
        <taxon>Pseudomonadati</taxon>
        <taxon>Bacteroidota</taxon>
        <taxon>Cytophagia</taxon>
        <taxon>Cytophagales</taxon>
        <taxon>Cytophagaceae</taxon>
        <taxon>Spirosoma</taxon>
    </lineage>
</organism>
<keyword evidence="5" id="KW-1185">Reference proteome</keyword>
<dbReference type="Gene3D" id="2.60.120.1440">
    <property type="match status" value="1"/>
</dbReference>
<feature type="domain" description="FecR protein" evidence="2">
    <location>
        <begin position="155"/>
        <end position="244"/>
    </location>
</feature>
<dbReference type="PANTHER" id="PTHR30273">
    <property type="entry name" value="PERIPLASMIC SIGNAL SENSOR AND SIGMA FACTOR ACTIVATOR FECR-RELATED"/>
    <property type="match status" value="1"/>
</dbReference>
<dbReference type="InterPro" id="IPR012373">
    <property type="entry name" value="Ferrdict_sens_TM"/>
</dbReference>
<evidence type="ECO:0000256" key="1">
    <source>
        <dbReference type="SAM" id="Phobius"/>
    </source>
</evidence>
<dbReference type="Proteomes" id="UP000002028">
    <property type="component" value="Chromosome"/>
</dbReference>
<dbReference type="Gene3D" id="3.55.50.30">
    <property type="match status" value="1"/>
</dbReference>
<dbReference type="PIRSF" id="PIRSF018266">
    <property type="entry name" value="FecR"/>
    <property type="match status" value="1"/>
</dbReference>
<proteinExistence type="predicted"/>
<dbReference type="AlphaFoldDB" id="D2QIJ4"/>
<evidence type="ECO:0000259" key="2">
    <source>
        <dbReference type="Pfam" id="PF04773"/>
    </source>
</evidence>
<gene>
    <name evidence="4" type="ordered locus">Slin_2763</name>
</gene>
<keyword evidence="1" id="KW-0812">Transmembrane</keyword>
<dbReference type="InterPro" id="IPR006860">
    <property type="entry name" value="FecR"/>
</dbReference>
<dbReference type="EMBL" id="CP001769">
    <property type="protein sequence ID" value="ADB38778.1"/>
    <property type="molecule type" value="Genomic_DNA"/>
</dbReference>
<dbReference type="KEGG" id="sli:Slin_2763"/>
<dbReference type="HOGENOM" id="CLU_050192_2_1_10"/>
<dbReference type="Pfam" id="PF04773">
    <property type="entry name" value="FecR"/>
    <property type="match status" value="1"/>
</dbReference>
<protein>
    <submittedName>
        <fullName evidence="4">Anti-FecI sigma factor, FecR</fullName>
    </submittedName>
</protein>